<organism evidence="2">
    <name type="scientific">Prochloron didemni P1-Palau</name>
    <dbReference type="NCBI Taxonomy" id="910450"/>
    <lineage>
        <taxon>Bacteria</taxon>
        <taxon>Bacillati</taxon>
        <taxon>Cyanobacteriota</taxon>
        <taxon>Cyanophyceae</taxon>
        <taxon>Oscillatoriophycideae</taxon>
        <taxon>Chroococcales</taxon>
        <taxon>Prochloraceae</taxon>
        <taxon>Prochloron</taxon>
    </lineage>
</organism>
<dbReference type="InterPro" id="IPR001173">
    <property type="entry name" value="Glyco_trans_2-like"/>
</dbReference>
<dbReference type="AlphaFoldDB" id="G0XS27"/>
<dbReference type="InterPro" id="IPR029044">
    <property type="entry name" value="Nucleotide-diphossugar_trans"/>
</dbReference>
<dbReference type="PANTHER" id="PTHR43685">
    <property type="entry name" value="GLYCOSYLTRANSFERASE"/>
    <property type="match status" value="1"/>
</dbReference>
<keyword evidence="2" id="KW-0808">Transferase</keyword>
<accession>G0XS27</accession>
<protein>
    <submittedName>
        <fullName evidence="2">Putative glycosyl transferase</fullName>
    </submittedName>
</protein>
<dbReference type="SUPFAM" id="SSF53448">
    <property type="entry name" value="Nucleotide-diphospho-sugar transferases"/>
    <property type="match status" value="1"/>
</dbReference>
<evidence type="ECO:0000313" key="2">
    <source>
        <dbReference type="EMBL" id="AEH57195.1"/>
    </source>
</evidence>
<dbReference type="PANTHER" id="PTHR43685:SF3">
    <property type="entry name" value="SLR2126 PROTEIN"/>
    <property type="match status" value="1"/>
</dbReference>
<name>G0XS27_PRODI</name>
<dbReference type="Gene3D" id="3.90.550.10">
    <property type="entry name" value="Spore Coat Polysaccharide Biosynthesis Protein SpsA, Chain A"/>
    <property type="match status" value="1"/>
</dbReference>
<dbReference type="CDD" id="cd00761">
    <property type="entry name" value="Glyco_tranf_GTA_type"/>
    <property type="match status" value="1"/>
</dbReference>
<reference evidence="2" key="1">
    <citation type="journal article" date="2011" name="PLoS ONE">
        <title>Variation in tropical reef symbiont metagenomes defined by secondary metabolism.</title>
        <authorList>
            <person name="Donia M.S."/>
            <person name="Fricke W.F."/>
            <person name="Ravel J."/>
            <person name="Schmidt E.W."/>
        </authorList>
    </citation>
    <scope>NUCLEOTIDE SEQUENCE</scope>
</reference>
<gene>
    <name evidence="2" type="primary">prnE</name>
</gene>
<proteinExistence type="predicted"/>
<dbReference type="GO" id="GO:0016740">
    <property type="term" value="F:transferase activity"/>
    <property type="evidence" value="ECO:0007669"/>
    <property type="project" value="UniProtKB-KW"/>
</dbReference>
<evidence type="ECO:0000259" key="1">
    <source>
        <dbReference type="Pfam" id="PF00535"/>
    </source>
</evidence>
<dbReference type="EMBL" id="HQ407366">
    <property type="protein sequence ID" value="AEH57195.1"/>
    <property type="molecule type" value="Genomic_DNA"/>
</dbReference>
<feature type="domain" description="Glycosyltransferase 2-like" evidence="1">
    <location>
        <begin position="4"/>
        <end position="107"/>
    </location>
</feature>
<dbReference type="InterPro" id="IPR050834">
    <property type="entry name" value="Glycosyltransf_2"/>
</dbReference>
<dbReference type="Pfam" id="PF00535">
    <property type="entry name" value="Glycos_transf_2"/>
    <property type="match status" value="1"/>
</dbReference>
<sequence>MRISLVLSTKNRVQEVRDFLESLTVQTHKDFELILVDQNSDNRLEDMINLYRDKFSLLHIKYSELGLSRARNQGLKKVQGEVFGFPDDDCVYPPHFLAQISDFFEGDSDWGGLIINVFDLEEDQEAMLFSPEPPGIVDYEKGWMVGMTAALFFRRQFAEKVQFDENIGPGTPWGGAEDVDYLYACLDAGAKTYFDPNIIIRHPTPYKIYSIPQSIRREYNHGRGAGFVMGKYNFPLAKVIDLIMIPLVFFFPAIFRGQGRAALCFPGISLGRLQGYLGHRRERPKVSV</sequence>